<keyword evidence="2 7" id="KW-0677">Repeat</keyword>
<name>A0ABW0M4Z2_9BURK</name>
<dbReference type="PROSITE" id="PS01096">
    <property type="entry name" value="PPIC_PPIASE_1"/>
    <property type="match status" value="1"/>
</dbReference>
<feature type="chain" id="PRO_5044903225" description="Chaperone SurA" evidence="7">
    <location>
        <begin position="27"/>
        <end position="473"/>
    </location>
</feature>
<dbReference type="InterPro" id="IPR046357">
    <property type="entry name" value="PPIase_dom_sf"/>
</dbReference>
<gene>
    <name evidence="7" type="primary">surA</name>
    <name evidence="10" type="ORF">ACFPM8_01535</name>
</gene>
<evidence type="ECO:0000256" key="2">
    <source>
        <dbReference type="ARBA" id="ARBA00022737"/>
    </source>
</evidence>
<dbReference type="SUPFAM" id="SSF109998">
    <property type="entry name" value="Triger factor/SurA peptide-binding domain-like"/>
    <property type="match status" value="1"/>
</dbReference>
<keyword evidence="3 7" id="KW-0574">Periplasm</keyword>
<evidence type="ECO:0000259" key="9">
    <source>
        <dbReference type="PROSITE" id="PS50198"/>
    </source>
</evidence>
<protein>
    <recommendedName>
        <fullName evidence="7">Chaperone SurA</fullName>
    </recommendedName>
    <alternativeName>
        <fullName evidence="7">Peptidyl-prolyl cis-trans isomerase SurA</fullName>
        <shortName evidence="7">PPIase SurA</shortName>
        <ecNumber evidence="7">5.2.1.8</ecNumber>
    </alternativeName>
    <alternativeName>
        <fullName evidence="7">Rotamase SurA</fullName>
    </alternativeName>
</protein>
<feature type="region of interest" description="Disordered" evidence="8">
    <location>
        <begin position="28"/>
        <end position="58"/>
    </location>
</feature>
<feature type="compositionally biased region" description="Low complexity" evidence="8">
    <location>
        <begin position="39"/>
        <end position="49"/>
    </location>
</feature>
<dbReference type="InterPro" id="IPR023058">
    <property type="entry name" value="PPIase_PpiC_CS"/>
</dbReference>
<dbReference type="EMBL" id="JBHSMT010000005">
    <property type="protein sequence ID" value="MFC5472630.1"/>
    <property type="molecule type" value="Genomic_DNA"/>
</dbReference>
<feature type="domain" description="PpiC" evidence="9">
    <location>
        <begin position="210"/>
        <end position="311"/>
    </location>
</feature>
<dbReference type="RefSeq" id="WP_378994248.1">
    <property type="nucleotide sequence ID" value="NZ_JBHSMT010000005.1"/>
</dbReference>
<dbReference type="InterPro" id="IPR050280">
    <property type="entry name" value="OMP_Chaperone_SurA"/>
</dbReference>
<sequence precursor="true">MRKAHHPQLAAIVFSLLSATVSSVWAQATPTQPTPPAIAAPSTAPAKTAPRAESHAAKATPQTVDAIVAVVNTDVITQQELAMRMHDVMQRLRSQNVELPPAAELQKQLLERMILERAQVQLAKEYGIAVDDTMLDRAISRIAEQNKLSMADFRRQLEHDKIAFPAFREEIRQEILLQRLREREVDNKIQISESEVDNYIAAENSNKQTAQELNLAQILIRVPENASAEQIAQRAKRAEEAMQQIKSGGNFATVSAAYSDASDALTGGDMGWRAQDRLPSMFVEAVANLKPGQVSGILKSSNGFHIVKLVDRRASSGSKTPAATATQQTHARHILIKVTPTVSAAEAKRRLLELKERLDHNAAKFEDLAKLYSNDLSASKGGDLGWLYPGDTVPEFERVMDALKPGQISDPVESPFGYHLIQVVERKSDDVSKERQHQAARQAIRERKQEEAGNEWLRQLRDRTYVEYRNDEH</sequence>
<evidence type="ECO:0000256" key="7">
    <source>
        <dbReference type="HAMAP-Rule" id="MF_01183"/>
    </source>
</evidence>
<dbReference type="SUPFAM" id="SSF54534">
    <property type="entry name" value="FKBP-like"/>
    <property type="match status" value="2"/>
</dbReference>
<evidence type="ECO:0000256" key="5">
    <source>
        <dbReference type="ARBA" id="ARBA00023186"/>
    </source>
</evidence>
<dbReference type="PANTHER" id="PTHR47637:SF1">
    <property type="entry name" value="CHAPERONE SURA"/>
    <property type="match status" value="1"/>
</dbReference>
<dbReference type="EC" id="5.2.1.8" evidence="7"/>
<dbReference type="Gene3D" id="1.10.4030.10">
    <property type="entry name" value="Porin chaperone SurA, peptide-binding domain"/>
    <property type="match status" value="1"/>
</dbReference>
<evidence type="ECO:0000313" key="10">
    <source>
        <dbReference type="EMBL" id="MFC5472630.1"/>
    </source>
</evidence>
<accession>A0ABW0M4Z2</accession>
<dbReference type="Proteomes" id="UP001596045">
    <property type="component" value="Unassembled WGS sequence"/>
</dbReference>
<evidence type="ECO:0000256" key="1">
    <source>
        <dbReference type="ARBA" id="ARBA00022729"/>
    </source>
</evidence>
<evidence type="ECO:0000256" key="6">
    <source>
        <dbReference type="ARBA" id="ARBA00023235"/>
    </source>
</evidence>
<comment type="catalytic activity">
    <reaction evidence="7">
        <text>[protein]-peptidylproline (omega=180) = [protein]-peptidylproline (omega=0)</text>
        <dbReference type="Rhea" id="RHEA:16237"/>
        <dbReference type="Rhea" id="RHEA-COMP:10747"/>
        <dbReference type="Rhea" id="RHEA-COMP:10748"/>
        <dbReference type="ChEBI" id="CHEBI:83833"/>
        <dbReference type="ChEBI" id="CHEBI:83834"/>
        <dbReference type="EC" id="5.2.1.8"/>
    </reaction>
</comment>
<dbReference type="InterPro" id="IPR000297">
    <property type="entry name" value="PPIase_PpiC"/>
</dbReference>
<dbReference type="PANTHER" id="PTHR47637">
    <property type="entry name" value="CHAPERONE SURA"/>
    <property type="match status" value="1"/>
</dbReference>
<evidence type="ECO:0000256" key="8">
    <source>
        <dbReference type="SAM" id="MobiDB-lite"/>
    </source>
</evidence>
<dbReference type="PROSITE" id="PS50198">
    <property type="entry name" value="PPIC_PPIASE_2"/>
    <property type="match status" value="2"/>
</dbReference>
<evidence type="ECO:0000256" key="4">
    <source>
        <dbReference type="ARBA" id="ARBA00023110"/>
    </source>
</evidence>
<dbReference type="InterPro" id="IPR015391">
    <property type="entry name" value="SurA_N"/>
</dbReference>
<keyword evidence="6 7" id="KW-0413">Isomerase</keyword>
<comment type="caution">
    <text evidence="10">The sequence shown here is derived from an EMBL/GenBank/DDBJ whole genome shotgun (WGS) entry which is preliminary data.</text>
</comment>
<evidence type="ECO:0000256" key="3">
    <source>
        <dbReference type="ARBA" id="ARBA00022764"/>
    </source>
</evidence>
<feature type="signal peptide" evidence="7">
    <location>
        <begin position="1"/>
        <end position="26"/>
    </location>
</feature>
<comment type="domain">
    <text evidence="7">The PPIase activity resides only in the second parvulin domain. The N-terminal region and the C-terminal tail are necessary and sufficient for the chaperone activity of SurA. The PPIase activity is dispensable for SurA to function as a chaperone. The N-terminal region and the C-terminal tail are also required for porin recognition.</text>
</comment>
<comment type="subcellular location">
    <subcellularLocation>
        <location evidence="7">Periplasm</location>
    </subcellularLocation>
    <text evidence="7">Is capable of associating with the outer membrane.</text>
</comment>
<proteinExistence type="inferred from homology"/>
<feature type="compositionally biased region" description="Basic and acidic residues" evidence="8">
    <location>
        <begin position="429"/>
        <end position="451"/>
    </location>
</feature>
<dbReference type="HAMAP" id="MF_01183">
    <property type="entry name" value="Chaperone_SurA"/>
    <property type="match status" value="1"/>
</dbReference>
<dbReference type="GO" id="GO:0003755">
    <property type="term" value="F:peptidyl-prolyl cis-trans isomerase activity"/>
    <property type="evidence" value="ECO:0007669"/>
    <property type="project" value="UniProtKB-EC"/>
</dbReference>
<dbReference type="Pfam" id="PF09312">
    <property type="entry name" value="SurA_N"/>
    <property type="match status" value="1"/>
</dbReference>
<dbReference type="InterPro" id="IPR023034">
    <property type="entry name" value="PPIase_SurA"/>
</dbReference>
<keyword evidence="11" id="KW-1185">Reference proteome</keyword>
<dbReference type="Gene3D" id="3.10.50.40">
    <property type="match status" value="2"/>
</dbReference>
<feature type="region of interest" description="Disordered" evidence="8">
    <location>
        <begin position="429"/>
        <end position="452"/>
    </location>
</feature>
<dbReference type="Pfam" id="PF00639">
    <property type="entry name" value="Rotamase"/>
    <property type="match status" value="2"/>
</dbReference>
<keyword evidence="4 7" id="KW-0697">Rotamase</keyword>
<feature type="domain" description="PpiC" evidence="9">
    <location>
        <begin position="326"/>
        <end position="425"/>
    </location>
</feature>
<reference evidence="11" key="1">
    <citation type="journal article" date="2019" name="Int. J. Syst. Evol. Microbiol.">
        <title>The Global Catalogue of Microorganisms (GCM) 10K type strain sequencing project: providing services to taxonomists for standard genome sequencing and annotation.</title>
        <authorList>
            <consortium name="The Broad Institute Genomics Platform"/>
            <consortium name="The Broad Institute Genome Sequencing Center for Infectious Disease"/>
            <person name="Wu L."/>
            <person name="Ma J."/>
        </authorList>
    </citation>
    <scope>NUCLEOTIDE SEQUENCE [LARGE SCALE GENOMIC DNA]</scope>
    <source>
        <strain evidence="11">JCM 17066</strain>
    </source>
</reference>
<organism evidence="10 11">
    <name type="scientific">Paraherbaspirillum soli</name>
    <dbReference type="NCBI Taxonomy" id="631222"/>
    <lineage>
        <taxon>Bacteria</taxon>
        <taxon>Pseudomonadati</taxon>
        <taxon>Pseudomonadota</taxon>
        <taxon>Betaproteobacteria</taxon>
        <taxon>Burkholderiales</taxon>
        <taxon>Oxalobacteraceae</taxon>
        <taxon>Paraherbaspirillum</taxon>
    </lineage>
</organism>
<evidence type="ECO:0000313" key="11">
    <source>
        <dbReference type="Proteomes" id="UP001596045"/>
    </source>
</evidence>
<keyword evidence="1 7" id="KW-0732">Signal</keyword>
<comment type="function">
    <text evidence="7">Chaperone involved in the correct folding and assembly of outer membrane proteins. Recognizes specific patterns of aromatic residues and the orientation of their side chains, which are found more frequently in integral outer membrane proteins. May act in both early periplasmic and late outer membrane-associated steps of protein maturation.</text>
</comment>
<keyword evidence="5 7" id="KW-0143">Chaperone</keyword>
<dbReference type="InterPro" id="IPR027304">
    <property type="entry name" value="Trigger_fact/SurA_dom_sf"/>
</dbReference>